<protein>
    <submittedName>
        <fullName evidence="2">Uncharacterized protein</fullName>
    </submittedName>
</protein>
<evidence type="ECO:0000256" key="1">
    <source>
        <dbReference type="SAM" id="MobiDB-lite"/>
    </source>
</evidence>
<feature type="compositionally biased region" description="Polar residues" evidence="1">
    <location>
        <begin position="135"/>
        <end position="150"/>
    </location>
</feature>
<name>A0A0C3P1G4_PHLG1</name>
<feature type="region of interest" description="Disordered" evidence="1">
    <location>
        <begin position="119"/>
        <end position="150"/>
    </location>
</feature>
<accession>A0A0C3P1G4</accession>
<dbReference type="HOGENOM" id="CLU_1611392_0_0_1"/>
<dbReference type="AlphaFoldDB" id="A0A0C3P1G4"/>
<sequence>METIFSSCSETGPLILAPSTPRNRTVRSSHHGMGHRVDCEAGHFEVLSHRRVYLRREQCGYSSIQQNGAIPIWRLSECHNFTTDAIHVPLTRPSVCCRAGRWMSERTRLALAIPPAACGDTSRSSPLLTRANPRPSDTFTLGVGTSQARSVTSTVPRHTQYACKT</sequence>
<proteinExistence type="predicted"/>
<reference evidence="2 3" key="1">
    <citation type="journal article" date="2014" name="PLoS Genet.">
        <title>Analysis of the Phlebiopsis gigantea genome, transcriptome and secretome provides insight into its pioneer colonization strategies of wood.</title>
        <authorList>
            <person name="Hori C."/>
            <person name="Ishida T."/>
            <person name="Igarashi K."/>
            <person name="Samejima M."/>
            <person name="Suzuki H."/>
            <person name="Master E."/>
            <person name="Ferreira P."/>
            <person name="Ruiz-Duenas F.J."/>
            <person name="Held B."/>
            <person name="Canessa P."/>
            <person name="Larrondo L.F."/>
            <person name="Schmoll M."/>
            <person name="Druzhinina I.S."/>
            <person name="Kubicek C.P."/>
            <person name="Gaskell J.A."/>
            <person name="Kersten P."/>
            <person name="St John F."/>
            <person name="Glasner J."/>
            <person name="Sabat G."/>
            <person name="Splinter BonDurant S."/>
            <person name="Syed K."/>
            <person name="Yadav J."/>
            <person name="Mgbeahuruike A.C."/>
            <person name="Kovalchuk A."/>
            <person name="Asiegbu F.O."/>
            <person name="Lackner G."/>
            <person name="Hoffmeister D."/>
            <person name="Rencoret J."/>
            <person name="Gutierrez A."/>
            <person name="Sun H."/>
            <person name="Lindquist E."/>
            <person name="Barry K."/>
            <person name="Riley R."/>
            <person name="Grigoriev I.V."/>
            <person name="Henrissat B."/>
            <person name="Kues U."/>
            <person name="Berka R.M."/>
            <person name="Martinez A.T."/>
            <person name="Covert S.F."/>
            <person name="Blanchette R.A."/>
            <person name="Cullen D."/>
        </authorList>
    </citation>
    <scope>NUCLEOTIDE SEQUENCE [LARGE SCALE GENOMIC DNA]</scope>
    <source>
        <strain evidence="2 3">11061_1 CR5-6</strain>
    </source>
</reference>
<dbReference type="EMBL" id="KN840444">
    <property type="protein sequence ID" value="KIP11659.1"/>
    <property type="molecule type" value="Genomic_DNA"/>
</dbReference>
<evidence type="ECO:0000313" key="3">
    <source>
        <dbReference type="Proteomes" id="UP000053257"/>
    </source>
</evidence>
<organism evidence="2 3">
    <name type="scientific">Phlebiopsis gigantea (strain 11061_1 CR5-6)</name>
    <name type="common">White-rot fungus</name>
    <name type="synonym">Peniophora gigantea</name>
    <dbReference type="NCBI Taxonomy" id="745531"/>
    <lineage>
        <taxon>Eukaryota</taxon>
        <taxon>Fungi</taxon>
        <taxon>Dikarya</taxon>
        <taxon>Basidiomycota</taxon>
        <taxon>Agaricomycotina</taxon>
        <taxon>Agaricomycetes</taxon>
        <taxon>Polyporales</taxon>
        <taxon>Phanerochaetaceae</taxon>
        <taxon>Phlebiopsis</taxon>
    </lineage>
</organism>
<dbReference type="Proteomes" id="UP000053257">
    <property type="component" value="Unassembled WGS sequence"/>
</dbReference>
<evidence type="ECO:0000313" key="2">
    <source>
        <dbReference type="EMBL" id="KIP11659.1"/>
    </source>
</evidence>
<gene>
    <name evidence="2" type="ORF">PHLGIDRAFT_436325</name>
</gene>
<keyword evidence="3" id="KW-1185">Reference proteome</keyword>